<evidence type="ECO:0008006" key="4">
    <source>
        <dbReference type="Google" id="ProtNLM"/>
    </source>
</evidence>
<feature type="signal peptide" evidence="1">
    <location>
        <begin position="1"/>
        <end position="22"/>
    </location>
</feature>
<name>A0A3G2T1Y3_9GAMM</name>
<reference evidence="2 3" key="1">
    <citation type="submission" date="2018-10" db="EMBL/GenBank/DDBJ databases">
        <title>The complete genome of Acinetobacter wuhouensis strain WCHAW010062.</title>
        <authorList>
            <person name="Hu Y."/>
            <person name="Long H."/>
            <person name="Feng Y."/>
            <person name="Zong Z."/>
        </authorList>
    </citation>
    <scope>NUCLEOTIDE SEQUENCE [LARGE SCALE GENOMIC DNA]</scope>
    <source>
        <strain evidence="2 3">WCHAW010062</strain>
    </source>
</reference>
<evidence type="ECO:0000313" key="3">
    <source>
        <dbReference type="Proteomes" id="UP000279962"/>
    </source>
</evidence>
<protein>
    <recommendedName>
        <fullName evidence="4">Lipoprotein</fullName>
    </recommendedName>
</protein>
<dbReference type="AlphaFoldDB" id="A0A3G2T1Y3"/>
<gene>
    <name evidence="2" type="ORF">CDG68_10385</name>
</gene>
<feature type="chain" id="PRO_5018242167" description="Lipoprotein" evidence="1">
    <location>
        <begin position="23"/>
        <end position="129"/>
    </location>
</feature>
<accession>A0A3G2T1Y3</accession>
<keyword evidence="1" id="KW-0732">Signal</keyword>
<organism evidence="2 3">
    <name type="scientific">Acinetobacter wuhouensis</name>
    <dbReference type="NCBI Taxonomy" id="1879050"/>
    <lineage>
        <taxon>Bacteria</taxon>
        <taxon>Pseudomonadati</taxon>
        <taxon>Pseudomonadota</taxon>
        <taxon>Gammaproteobacteria</taxon>
        <taxon>Moraxellales</taxon>
        <taxon>Moraxellaceae</taxon>
        <taxon>Acinetobacter</taxon>
    </lineage>
</organism>
<proteinExistence type="predicted"/>
<dbReference type="PROSITE" id="PS51257">
    <property type="entry name" value="PROKAR_LIPOPROTEIN"/>
    <property type="match status" value="1"/>
</dbReference>
<sequence length="129" mass="14443">MKKIILLGLVALSLSACDIKPAANVEAKSTFKDSTECQKQLREIVKSSFNLRGIPTSALKFNVFAKTDNEERIQIDALKNEVTDARPIGQFRVLKSEKKIFDSTFDETNLIEVNLKNHGNVIDICFPKS</sequence>
<evidence type="ECO:0000256" key="1">
    <source>
        <dbReference type="SAM" id="SignalP"/>
    </source>
</evidence>
<evidence type="ECO:0000313" key="2">
    <source>
        <dbReference type="EMBL" id="AYO54015.1"/>
    </source>
</evidence>
<dbReference type="RefSeq" id="WP_122071920.1">
    <property type="nucleotide sequence ID" value="NZ_CP033133.1"/>
</dbReference>
<dbReference type="Proteomes" id="UP000279962">
    <property type="component" value="Chromosome"/>
</dbReference>
<dbReference type="EMBL" id="CP033133">
    <property type="protein sequence ID" value="AYO54015.1"/>
    <property type="molecule type" value="Genomic_DNA"/>
</dbReference>